<dbReference type="GO" id="GO:0007234">
    <property type="term" value="P:osmosensory signaling via phosphorelay pathway"/>
    <property type="evidence" value="ECO:0007669"/>
    <property type="project" value="TreeGrafter"/>
</dbReference>
<dbReference type="InterPro" id="IPR004358">
    <property type="entry name" value="Sig_transdc_His_kin-like_C"/>
</dbReference>
<accession>A0A832A172</accession>
<dbReference type="EC" id="2.7.13.3" evidence="3"/>
<keyword evidence="12 13" id="KW-0472">Membrane</keyword>
<feature type="domain" description="PAC" evidence="16">
    <location>
        <begin position="387"/>
        <end position="438"/>
    </location>
</feature>
<protein>
    <recommendedName>
        <fullName evidence="3">histidine kinase</fullName>
        <ecNumber evidence="3">2.7.13.3</ecNumber>
    </recommendedName>
</protein>
<dbReference type="CDD" id="cd00082">
    <property type="entry name" value="HisKA"/>
    <property type="match status" value="1"/>
</dbReference>
<feature type="domain" description="Histidine kinase" evidence="14">
    <location>
        <begin position="463"/>
        <end position="683"/>
    </location>
</feature>
<dbReference type="PRINTS" id="PR00344">
    <property type="entry name" value="BCTRLSENSOR"/>
</dbReference>
<evidence type="ECO:0000256" key="5">
    <source>
        <dbReference type="ARBA" id="ARBA00022679"/>
    </source>
</evidence>
<dbReference type="PANTHER" id="PTHR42878:SF7">
    <property type="entry name" value="SENSOR HISTIDINE KINASE GLRK"/>
    <property type="match status" value="1"/>
</dbReference>
<keyword evidence="10 13" id="KW-1133">Transmembrane helix</keyword>
<dbReference type="PROSITE" id="PS50109">
    <property type="entry name" value="HIS_KIN"/>
    <property type="match status" value="1"/>
</dbReference>
<feature type="domain" description="PAS" evidence="15">
    <location>
        <begin position="311"/>
        <end position="375"/>
    </location>
</feature>
<evidence type="ECO:0000259" key="14">
    <source>
        <dbReference type="PROSITE" id="PS50109"/>
    </source>
</evidence>
<dbReference type="SMART" id="SM00388">
    <property type="entry name" value="HisKA"/>
    <property type="match status" value="1"/>
</dbReference>
<dbReference type="PANTHER" id="PTHR42878">
    <property type="entry name" value="TWO-COMPONENT HISTIDINE KINASE"/>
    <property type="match status" value="1"/>
</dbReference>
<dbReference type="Pfam" id="PF00989">
    <property type="entry name" value="PAS"/>
    <property type="match status" value="1"/>
</dbReference>
<dbReference type="InterPro" id="IPR035965">
    <property type="entry name" value="PAS-like_dom_sf"/>
</dbReference>
<keyword evidence="11" id="KW-0902">Two-component regulatory system</keyword>
<proteinExistence type="predicted"/>
<dbReference type="InterPro" id="IPR000014">
    <property type="entry name" value="PAS"/>
</dbReference>
<dbReference type="InterPro" id="IPR036890">
    <property type="entry name" value="HATPase_C_sf"/>
</dbReference>
<evidence type="ECO:0000259" key="15">
    <source>
        <dbReference type="PROSITE" id="PS50112"/>
    </source>
</evidence>
<evidence type="ECO:0000256" key="10">
    <source>
        <dbReference type="ARBA" id="ARBA00022989"/>
    </source>
</evidence>
<dbReference type="GO" id="GO:0005524">
    <property type="term" value="F:ATP binding"/>
    <property type="evidence" value="ECO:0007669"/>
    <property type="project" value="UniProtKB-KW"/>
</dbReference>
<evidence type="ECO:0000256" key="4">
    <source>
        <dbReference type="ARBA" id="ARBA00022553"/>
    </source>
</evidence>
<evidence type="ECO:0000256" key="13">
    <source>
        <dbReference type="SAM" id="Phobius"/>
    </source>
</evidence>
<dbReference type="Pfam" id="PF00512">
    <property type="entry name" value="HisKA"/>
    <property type="match status" value="1"/>
</dbReference>
<dbReference type="GO" id="GO:0000155">
    <property type="term" value="F:phosphorelay sensor kinase activity"/>
    <property type="evidence" value="ECO:0007669"/>
    <property type="project" value="InterPro"/>
</dbReference>
<evidence type="ECO:0000313" key="17">
    <source>
        <dbReference type="EMBL" id="HFK97290.1"/>
    </source>
</evidence>
<dbReference type="InterPro" id="IPR003594">
    <property type="entry name" value="HATPase_dom"/>
</dbReference>
<dbReference type="SMART" id="SM00091">
    <property type="entry name" value="PAS"/>
    <property type="match status" value="1"/>
</dbReference>
<dbReference type="InterPro" id="IPR050351">
    <property type="entry name" value="BphY/WalK/GraS-like"/>
</dbReference>
<evidence type="ECO:0000256" key="7">
    <source>
        <dbReference type="ARBA" id="ARBA00022741"/>
    </source>
</evidence>
<dbReference type="SUPFAM" id="SSF55874">
    <property type="entry name" value="ATPase domain of HSP90 chaperone/DNA topoisomerase II/histidine kinase"/>
    <property type="match status" value="1"/>
</dbReference>
<keyword evidence="5" id="KW-0808">Transferase</keyword>
<dbReference type="CDD" id="cd00130">
    <property type="entry name" value="PAS"/>
    <property type="match status" value="1"/>
</dbReference>
<reference evidence="17" key="1">
    <citation type="journal article" date="2020" name="mSystems">
        <title>Genome- and Community-Level Interaction Insights into Carbon Utilization and Element Cycling Functions of Hydrothermarchaeota in Hydrothermal Sediment.</title>
        <authorList>
            <person name="Zhou Z."/>
            <person name="Liu Y."/>
            <person name="Xu W."/>
            <person name="Pan J."/>
            <person name="Luo Z.H."/>
            <person name="Li M."/>
        </authorList>
    </citation>
    <scope>NUCLEOTIDE SEQUENCE [LARGE SCALE GENOMIC DNA]</scope>
    <source>
        <strain evidence="17">SpSt-456</strain>
    </source>
</reference>
<dbReference type="InterPro" id="IPR013767">
    <property type="entry name" value="PAS_fold"/>
</dbReference>
<evidence type="ECO:0000256" key="1">
    <source>
        <dbReference type="ARBA" id="ARBA00000085"/>
    </source>
</evidence>
<dbReference type="InterPro" id="IPR036097">
    <property type="entry name" value="HisK_dim/P_sf"/>
</dbReference>
<dbReference type="Gene3D" id="3.30.565.10">
    <property type="entry name" value="Histidine kinase-like ATPase, C-terminal domain"/>
    <property type="match status" value="1"/>
</dbReference>
<feature type="transmembrane region" description="Helical" evidence="13">
    <location>
        <begin position="12"/>
        <end position="32"/>
    </location>
</feature>
<dbReference type="InterPro" id="IPR005467">
    <property type="entry name" value="His_kinase_dom"/>
</dbReference>
<evidence type="ECO:0000256" key="3">
    <source>
        <dbReference type="ARBA" id="ARBA00012438"/>
    </source>
</evidence>
<dbReference type="SUPFAM" id="SSF47384">
    <property type="entry name" value="Homodimeric domain of signal transducing histidine kinase"/>
    <property type="match status" value="1"/>
</dbReference>
<evidence type="ECO:0000256" key="2">
    <source>
        <dbReference type="ARBA" id="ARBA00004141"/>
    </source>
</evidence>
<sequence length="696" mass="78603">MEFLERLKFKTTISVVSLTMIFSVAAAAWLGIRMSILPAMEDQVEGQLQELGERLRGWVEAAPPRAKPQDVGGRLQDKLSFYPGFRSLRLEDAHGAVLFATGEGFDDAITRWVEQRRQEGLVLRRSGGLRDPSYELIVTAARPDTGTPLIIRTGIRLPLMKPLRERLLQTLLLITALILTVGYFISRWFTARITKPVQRLLEMTHLVAQGRMQDVLKSVDVVPLCREGLVASAWSREDPAPGMCPYLMDSSRERLFPWRAAPSEGRQAPHQGCAVCRVPNEVGENELIRLLYSFHFMASEIRAYQDRLKKRYEFEERLLEACPDGIVANDAKGRVILFNSGAQRLLGYTVAEALYRLNVRDFYPEGEASAIKKALMSEDYGGPGVLVDYNTSVRTKDGRFLPIRLSATMLPEEGEAYSVVGFFHDLSELKAHMDALVRTNDHLNAANRELERLNRYYLEMLSFVTHELKSPIANGYMSANALRQEIFGPLTDEQKRMVEAICNNLDQSMEMIRHYLDLSRIEKDEFPVRPRPVRLDEDVLRPVLSGLEPALQEKGMHVDKDVPKDLTWTLDPELFRGVMTNLLGNAVKYGEPHGRILITARTTREGRLRCDVWNSGPGLSEEEQSRLFRKFQRLPSARRSATRGTGLGLFITKTVVERHRGRIWVESAPGQGVTFVLEVPPGREAEAASLSEGEGE</sequence>
<gene>
    <name evidence="17" type="ORF">ENS06_08195</name>
</gene>
<evidence type="ECO:0000256" key="6">
    <source>
        <dbReference type="ARBA" id="ARBA00022692"/>
    </source>
</evidence>
<evidence type="ECO:0000256" key="11">
    <source>
        <dbReference type="ARBA" id="ARBA00023012"/>
    </source>
</evidence>
<dbReference type="Gene3D" id="1.10.287.130">
    <property type="match status" value="1"/>
</dbReference>
<dbReference type="GO" id="GO:0000156">
    <property type="term" value="F:phosphorelay response regulator activity"/>
    <property type="evidence" value="ECO:0007669"/>
    <property type="project" value="TreeGrafter"/>
</dbReference>
<keyword evidence="4" id="KW-0597">Phosphoprotein</keyword>
<evidence type="ECO:0000256" key="12">
    <source>
        <dbReference type="ARBA" id="ARBA00023136"/>
    </source>
</evidence>
<dbReference type="NCBIfam" id="TIGR00229">
    <property type="entry name" value="sensory_box"/>
    <property type="match status" value="1"/>
</dbReference>
<dbReference type="Gene3D" id="3.30.450.20">
    <property type="entry name" value="PAS domain"/>
    <property type="match status" value="1"/>
</dbReference>
<dbReference type="GO" id="GO:0030295">
    <property type="term" value="F:protein kinase activator activity"/>
    <property type="evidence" value="ECO:0007669"/>
    <property type="project" value="TreeGrafter"/>
</dbReference>
<comment type="subcellular location">
    <subcellularLocation>
        <location evidence="2">Membrane</location>
        <topology evidence="2">Multi-pass membrane protein</topology>
    </subcellularLocation>
</comment>
<dbReference type="EMBL" id="DSTK01000023">
    <property type="protein sequence ID" value="HFK97290.1"/>
    <property type="molecule type" value="Genomic_DNA"/>
</dbReference>
<feature type="transmembrane region" description="Helical" evidence="13">
    <location>
        <begin position="167"/>
        <end position="189"/>
    </location>
</feature>
<keyword evidence="8 17" id="KW-0418">Kinase</keyword>
<name>A0A832A172_9BACT</name>
<keyword evidence="7" id="KW-0547">Nucleotide-binding</keyword>
<dbReference type="GO" id="GO:0016020">
    <property type="term" value="C:membrane"/>
    <property type="evidence" value="ECO:0007669"/>
    <property type="project" value="UniProtKB-SubCell"/>
</dbReference>
<comment type="caution">
    <text evidence="17">The sequence shown here is derived from an EMBL/GenBank/DDBJ whole genome shotgun (WGS) entry which is preliminary data.</text>
</comment>
<organism evidence="17">
    <name type="scientific">Desulfacinum infernum</name>
    <dbReference type="NCBI Taxonomy" id="35837"/>
    <lineage>
        <taxon>Bacteria</taxon>
        <taxon>Pseudomonadati</taxon>
        <taxon>Thermodesulfobacteriota</taxon>
        <taxon>Syntrophobacteria</taxon>
        <taxon>Syntrophobacterales</taxon>
        <taxon>Syntrophobacteraceae</taxon>
        <taxon>Desulfacinum</taxon>
    </lineage>
</organism>
<evidence type="ECO:0000256" key="9">
    <source>
        <dbReference type="ARBA" id="ARBA00022840"/>
    </source>
</evidence>
<dbReference type="Pfam" id="PF02518">
    <property type="entry name" value="HATPase_c"/>
    <property type="match status" value="1"/>
</dbReference>
<keyword evidence="9" id="KW-0067">ATP-binding</keyword>
<evidence type="ECO:0000256" key="8">
    <source>
        <dbReference type="ARBA" id="ARBA00022777"/>
    </source>
</evidence>
<dbReference type="InterPro" id="IPR000700">
    <property type="entry name" value="PAS-assoc_C"/>
</dbReference>
<dbReference type="SUPFAM" id="SSF55785">
    <property type="entry name" value="PYP-like sensor domain (PAS domain)"/>
    <property type="match status" value="1"/>
</dbReference>
<evidence type="ECO:0000259" key="16">
    <source>
        <dbReference type="PROSITE" id="PS50113"/>
    </source>
</evidence>
<comment type="catalytic activity">
    <reaction evidence="1">
        <text>ATP + protein L-histidine = ADP + protein N-phospho-L-histidine.</text>
        <dbReference type="EC" id="2.7.13.3"/>
    </reaction>
</comment>
<dbReference type="FunFam" id="3.30.565.10:FF:000006">
    <property type="entry name" value="Sensor histidine kinase WalK"/>
    <property type="match status" value="1"/>
</dbReference>
<dbReference type="PROSITE" id="PS50112">
    <property type="entry name" value="PAS"/>
    <property type="match status" value="1"/>
</dbReference>
<dbReference type="SMART" id="SM00387">
    <property type="entry name" value="HATPase_c"/>
    <property type="match status" value="1"/>
</dbReference>
<keyword evidence="6 13" id="KW-0812">Transmembrane</keyword>
<dbReference type="InterPro" id="IPR003661">
    <property type="entry name" value="HisK_dim/P_dom"/>
</dbReference>
<dbReference type="AlphaFoldDB" id="A0A832A172"/>
<dbReference type="PROSITE" id="PS50113">
    <property type="entry name" value="PAC"/>
    <property type="match status" value="1"/>
</dbReference>